<gene>
    <name evidence="2" type="ORF">RFI_27173</name>
</gene>
<keyword evidence="3" id="KW-1185">Reference proteome</keyword>
<dbReference type="EMBL" id="ASPP01023593">
    <property type="protein sequence ID" value="ETO10204.1"/>
    <property type="molecule type" value="Genomic_DNA"/>
</dbReference>
<accession>X6M8F8</accession>
<evidence type="ECO:0000313" key="2">
    <source>
        <dbReference type="EMBL" id="ETO10204.1"/>
    </source>
</evidence>
<protein>
    <submittedName>
        <fullName evidence="2">Uncharacterized protein</fullName>
    </submittedName>
</protein>
<feature type="transmembrane region" description="Helical" evidence="1">
    <location>
        <begin position="190"/>
        <end position="213"/>
    </location>
</feature>
<comment type="caution">
    <text evidence="2">The sequence shown here is derived from an EMBL/GenBank/DDBJ whole genome shotgun (WGS) entry which is preliminary data.</text>
</comment>
<reference evidence="2 3" key="1">
    <citation type="journal article" date="2013" name="Curr. Biol.">
        <title>The Genome of the Foraminiferan Reticulomyxa filosa.</title>
        <authorList>
            <person name="Glockner G."/>
            <person name="Hulsmann N."/>
            <person name="Schleicher M."/>
            <person name="Noegel A.A."/>
            <person name="Eichinger L."/>
            <person name="Gallinger C."/>
            <person name="Pawlowski J."/>
            <person name="Sierra R."/>
            <person name="Euteneuer U."/>
            <person name="Pillet L."/>
            <person name="Moustafa A."/>
            <person name="Platzer M."/>
            <person name="Groth M."/>
            <person name="Szafranski K."/>
            <person name="Schliwa M."/>
        </authorList>
    </citation>
    <scope>NUCLEOTIDE SEQUENCE [LARGE SCALE GENOMIC DNA]</scope>
</reference>
<dbReference type="Proteomes" id="UP000023152">
    <property type="component" value="Unassembled WGS sequence"/>
</dbReference>
<organism evidence="2 3">
    <name type="scientific">Reticulomyxa filosa</name>
    <dbReference type="NCBI Taxonomy" id="46433"/>
    <lineage>
        <taxon>Eukaryota</taxon>
        <taxon>Sar</taxon>
        <taxon>Rhizaria</taxon>
        <taxon>Retaria</taxon>
        <taxon>Foraminifera</taxon>
        <taxon>Monothalamids</taxon>
        <taxon>Reticulomyxidae</taxon>
        <taxon>Reticulomyxa</taxon>
    </lineage>
</organism>
<feature type="non-terminal residue" evidence="2">
    <location>
        <position position="1"/>
    </location>
</feature>
<evidence type="ECO:0000256" key="1">
    <source>
        <dbReference type="SAM" id="Phobius"/>
    </source>
</evidence>
<proteinExistence type="predicted"/>
<keyword evidence="1" id="KW-0472">Membrane</keyword>
<sequence>ALGILCEALDHCEHPSSVCGMYNKPKTREKMFATIIKKTKKKKMSLYAVCVHQVQYELTVNNNNPTTSGFRKHVPSPGDRAYFKPFARQIIAPLFQAAAQFIVAQKVRFREITTTTESQLLQSPNFVFDLSSKQSQQIQVQVQEQHQSQSVQAQGDDTIQTRLLSVHSNRGLVQTIRDYNSILLERWDSWMTVHCLVILFFGIAELLVFWVAYNPYQFIAKRSPILSDSSSSSVSTQGLAMFIAIAMSHLLCVALSIALAWLHITNLLSHMRTFFDWARKLATLDNKIKANSPQHRAYLDFDRHCFLRCLEELCSDFLTVRFIQTRFESPIADVINLYLFGHVFQSDFWTDQCPTRTIQSWKPITLEYNNELPCRYVLCAQIEFQNYVILILFVLSLFKTYI</sequence>
<keyword evidence="1" id="KW-0812">Transmembrane</keyword>
<keyword evidence="1" id="KW-1133">Transmembrane helix</keyword>
<name>X6M8F8_RETFI</name>
<evidence type="ECO:0000313" key="3">
    <source>
        <dbReference type="Proteomes" id="UP000023152"/>
    </source>
</evidence>
<dbReference type="AlphaFoldDB" id="X6M8F8"/>
<feature type="transmembrane region" description="Helical" evidence="1">
    <location>
        <begin position="239"/>
        <end position="262"/>
    </location>
</feature>